<comment type="caution">
    <text evidence="2">The sequence shown here is derived from an EMBL/GenBank/DDBJ whole genome shotgun (WGS) entry which is preliminary data.</text>
</comment>
<protein>
    <submittedName>
        <fullName evidence="2">Uncharacterized protein</fullName>
    </submittedName>
</protein>
<dbReference type="AlphaFoldDB" id="A0AAV4XZ39"/>
<feature type="compositionally biased region" description="Basic and acidic residues" evidence="1">
    <location>
        <begin position="119"/>
        <end position="131"/>
    </location>
</feature>
<gene>
    <name evidence="2" type="ORF">CEXT_665721</name>
</gene>
<organism evidence="2 3">
    <name type="scientific">Caerostris extrusa</name>
    <name type="common">Bark spider</name>
    <name type="synonym">Caerostris bankana</name>
    <dbReference type="NCBI Taxonomy" id="172846"/>
    <lineage>
        <taxon>Eukaryota</taxon>
        <taxon>Metazoa</taxon>
        <taxon>Ecdysozoa</taxon>
        <taxon>Arthropoda</taxon>
        <taxon>Chelicerata</taxon>
        <taxon>Arachnida</taxon>
        <taxon>Araneae</taxon>
        <taxon>Araneomorphae</taxon>
        <taxon>Entelegynae</taxon>
        <taxon>Araneoidea</taxon>
        <taxon>Araneidae</taxon>
        <taxon>Caerostris</taxon>
    </lineage>
</organism>
<evidence type="ECO:0000256" key="1">
    <source>
        <dbReference type="SAM" id="MobiDB-lite"/>
    </source>
</evidence>
<keyword evidence="3" id="KW-1185">Reference proteome</keyword>
<feature type="compositionally biased region" description="Basic and acidic residues" evidence="1">
    <location>
        <begin position="36"/>
        <end position="70"/>
    </location>
</feature>
<dbReference type="Proteomes" id="UP001054945">
    <property type="component" value="Unassembled WGS sequence"/>
</dbReference>
<evidence type="ECO:0000313" key="2">
    <source>
        <dbReference type="EMBL" id="GIZ00098.1"/>
    </source>
</evidence>
<sequence length="220" mass="25455">MSRRKLFDYLQFADFDSMMEPKGSSSDEEALEKLKHLKISDRSDESQRETTNKRSISVEKGGDWRTRESSGDWLNQKEAYSRRDRTGSDTNFNREAYSRTDRTGSDSRTNAESGNWRNQKRDSRTNTDRTFGETEKAGIQEQMLDRAIGETENTGIQEQILDRAIGETEKALAHIEKITVGETEEGVIIERMMNRADGGTKRFDKNKLQFYNKMLCTYVF</sequence>
<feature type="compositionally biased region" description="Polar residues" evidence="1">
    <location>
        <begin position="106"/>
        <end position="117"/>
    </location>
</feature>
<name>A0AAV4XZ39_CAEEX</name>
<reference evidence="2 3" key="1">
    <citation type="submission" date="2021-06" db="EMBL/GenBank/DDBJ databases">
        <title>Caerostris extrusa draft genome.</title>
        <authorList>
            <person name="Kono N."/>
            <person name="Arakawa K."/>
        </authorList>
    </citation>
    <scope>NUCLEOTIDE SEQUENCE [LARGE SCALE GENOMIC DNA]</scope>
</reference>
<feature type="compositionally biased region" description="Basic and acidic residues" evidence="1">
    <location>
        <begin position="96"/>
        <end position="105"/>
    </location>
</feature>
<proteinExistence type="predicted"/>
<feature type="region of interest" description="Disordered" evidence="1">
    <location>
        <begin position="36"/>
        <end position="131"/>
    </location>
</feature>
<dbReference type="EMBL" id="BPLR01018502">
    <property type="protein sequence ID" value="GIZ00098.1"/>
    <property type="molecule type" value="Genomic_DNA"/>
</dbReference>
<accession>A0AAV4XZ39</accession>
<evidence type="ECO:0000313" key="3">
    <source>
        <dbReference type="Proteomes" id="UP001054945"/>
    </source>
</evidence>